<comment type="catalytic activity">
    <reaction evidence="22">
        <text>L-cysteinylglycine + H2O = L-cysteine + glycine</text>
        <dbReference type="Rhea" id="RHEA:28783"/>
        <dbReference type="ChEBI" id="CHEBI:15377"/>
        <dbReference type="ChEBI" id="CHEBI:35235"/>
        <dbReference type="ChEBI" id="CHEBI:57305"/>
        <dbReference type="ChEBI" id="CHEBI:61694"/>
    </reaction>
    <physiologicalReaction direction="left-to-right" evidence="22">
        <dbReference type="Rhea" id="RHEA:28784"/>
    </physiologicalReaction>
</comment>
<dbReference type="PROSITE" id="PS00631">
    <property type="entry name" value="CYTOSOL_AP"/>
    <property type="match status" value="1"/>
</dbReference>
<dbReference type="SUPFAM" id="SSF53187">
    <property type="entry name" value="Zn-dependent exopeptidases"/>
    <property type="match status" value="1"/>
</dbReference>
<dbReference type="CDD" id="cd00433">
    <property type="entry name" value="Peptidase_M17"/>
    <property type="match status" value="1"/>
</dbReference>
<dbReference type="GO" id="GO:0005737">
    <property type="term" value="C:cytoplasm"/>
    <property type="evidence" value="ECO:0007669"/>
    <property type="project" value="InterPro"/>
</dbReference>
<dbReference type="EC" id="3.4.11.5" evidence="5"/>
<evidence type="ECO:0000259" key="27">
    <source>
        <dbReference type="PROSITE" id="PS50089"/>
    </source>
</evidence>
<dbReference type="SUPFAM" id="SSF50978">
    <property type="entry name" value="WD40 repeat-like"/>
    <property type="match status" value="1"/>
</dbReference>
<dbReference type="CDD" id="cd00200">
    <property type="entry name" value="WD40"/>
    <property type="match status" value="1"/>
</dbReference>
<dbReference type="Proteomes" id="UP000677054">
    <property type="component" value="Unassembled WGS sequence"/>
</dbReference>
<comment type="catalytic activity">
    <reaction evidence="13">
        <text>an S-substituted L-cysteinylglycine + H2O = an S-substituted L-cysteine + glycine</text>
        <dbReference type="Rhea" id="RHEA:60444"/>
        <dbReference type="ChEBI" id="CHEBI:15377"/>
        <dbReference type="ChEBI" id="CHEBI:57305"/>
        <dbReference type="ChEBI" id="CHEBI:58717"/>
        <dbReference type="ChEBI" id="CHEBI:143103"/>
        <dbReference type="EC" id="3.4.13.23"/>
    </reaction>
    <physiologicalReaction direction="left-to-right" evidence="13">
        <dbReference type="Rhea" id="RHEA:60445"/>
    </physiologicalReaction>
</comment>
<dbReference type="PROSITE" id="PS50089">
    <property type="entry name" value="ZF_RING_2"/>
    <property type="match status" value="1"/>
</dbReference>
<evidence type="ECO:0000256" key="15">
    <source>
        <dbReference type="ARBA" id="ARBA00029605"/>
    </source>
</evidence>
<feature type="repeat" description="WD" evidence="24">
    <location>
        <begin position="537"/>
        <end position="577"/>
    </location>
</feature>
<evidence type="ECO:0000313" key="29">
    <source>
        <dbReference type="Proteomes" id="UP000677054"/>
    </source>
</evidence>
<dbReference type="CDD" id="cd16504">
    <property type="entry name" value="RING-HC_COP1"/>
    <property type="match status" value="1"/>
</dbReference>
<evidence type="ECO:0000256" key="20">
    <source>
        <dbReference type="ARBA" id="ARBA00045966"/>
    </source>
</evidence>
<dbReference type="EMBL" id="LR902836">
    <property type="protein sequence ID" value="CAD7251153.1"/>
    <property type="molecule type" value="Genomic_DNA"/>
</dbReference>
<evidence type="ECO:0000256" key="26">
    <source>
        <dbReference type="SAM" id="MobiDB-lite"/>
    </source>
</evidence>
<dbReference type="InterPro" id="IPR011356">
    <property type="entry name" value="Leucine_aapep/pepB"/>
</dbReference>
<dbReference type="GO" id="GO:0030145">
    <property type="term" value="F:manganese ion binding"/>
    <property type="evidence" value="ECO:0007669"/>
    <property type="project" value="InterPro"/>
</dbReference>
<dbReference type="Pfam" id="PF02789">
    <property type="entry name" value="Peptidase_M17_N"/>
    <property type="match status" value="1"/>
</dbReference>
<proteinExistence type="inferred from homology"/>
<dbReference type="SMART" id="SM00320">
    <property type="entry name" value="WD40"/>
    <property type="match status" value="6"/>
</dbReference>
<keyword evidence="7" id="KW-0031">Aminopeptidase</keyword>
<dbReference type="InterPro" id="IPR023042">
    <property type="entry name" value="Peptidase_M17_leu_NH2_pept"/>
</dbReference>
<dbReference type="SUPFAM" id="SSF57850">
    <property type="entry name" value="RING/U-box"/>
    <property type="match status" value="1"/>
</dbReference>
<evidence type="ECO:0000256" key="8">
    <source>
        <dbReference type="ARBA" id="ARBA00022670"/>
    </source>
</evidence>
<keyword evidence="24" id="KW-0853">WD repeat</keyword>
<keyword evidence="11" id="KW-0378">Hydrolase</keyword>
<dbReference type="InterPro" id="IPR036322">
    <property type="entry name" value="WD40_repeat_dom_sf"/>
</dbReference>
<evidence type="ECO:0000256" key="10">
    <source>
        <dbReference type="ARBA" id="ARBA00022771"/>
    </source>
</evidence>
<dbReference type="Gene3D" id="2.130.10.10">
    <property type="entry name" value="YVTN repeat-like/Quinoprotein amine dehydrogenase"/>
    <property type="match status" value="1"/>
</dbReference>
<keyword evidence="10 23" id="KW-0863">Zinc-finger</keyword>
<dbReference type="Pfam" id="PF00400">
    <property type="entry name" value="WD40"/>
    <property type="match status" value="4"/>
</dbReference>
<comment type="similarity">
    <text evidence="3">Belongs to the peptidase M17 family.</text>
</comment>
<organism evidence="28">
    <name type="scientific">Darwinula stevensoni</name>
    <dbReference type="NCBI Taxonomy" id="69355"/>
    <lineage>
        <taxon>Eukaryota</taxon>
        <taxon>Metazoa</taxon>
        <taxon>Ecdysozoa</taxon>
        <taxon>Arthropoda</taxon>
        <taxon>Crustacea</taxon>
        <taxon>Oligostraca</taxon>
        <taxon>Ostracoda</taxon>
        <taxon>Podocopa</taxon>
        <taxon>Podocopida</taxon>
        <taxon>Darwinulocopina</taxon>
        <taxon>Darwinuloidea</taxon>
        <taxon>Darwinulidae</taxon>
        <taxon>Darwinula</taxon>
    </lineage>
</organism>
<dbReference type="InterPro" id="IPR017907">
    <property type="entry name" value="Znf_RING_CS"/>
</dbReference>
<evidence type="ECO:0000256" key="18">
    <source>
        <dbReference type="ARBA" id="ARBA00031564"/>
    </source>
</evidence>
<evidence type="ECO:0000256" key="4">
    <source>
        <dbReference type="ARBA" id="ARBA00012565"/>
    </source>
</evidence>
<evidence type="ECO:0000256" key="24">
    <source>
        <dbReference type="PROSITE-ProRule" id="PRU00221"/>
    </source>
</evidence>
<keyword evidence="12" id="KW-0862">Zinc</keyword>
<evidence type="ECO:0000256" key="19">
    <source>
        <dbReference type="ARBA" id="ARBA00033172"/>
    </source>
</evidence>
<evidence type="ECO:0000256" key="3">
    <source>
        <dbReference type="ARBA" id="ARBA00009528"/>
    </source>
</evidence>
<dbReference type="Gene3D" id="3.30.40.10">
    <property type="entry name" value="Zinc/RING finger domain, C3HC4 (zinc finger)"/>
    <property type="match status" value="1"/>
</dbReference>
<dbReference type="GO" id="GO:0008270">
    <property type="term" value="F:zinc ion binding"/>
    <property type="evidence" value="ECO:0007669"/>
    <property type="project" value="UniProtKB-KW"/>
</dbReference>
<dbReference type="HAMAP" id="MF_00181">
    <property type="entry name" value="Cytosol_peptidase_M17"/>
    <property type="match status" value="1"/>
</dbReference>
<dbReference type="SMART" id="SM00184">
    <property type="entry name" value="RING"/>
    <property type="match status" value="1"/>
</dbReference>
<dbReference type="InterPro" id="IPR043472">
    <property type="entry name" value="Macro_dom-like"/>
</dbReference>
<protein>
    <recommendedName>
        <fullName evidence="6">Cytosol aminopeptidase</fullName>
        <ecNumber evidence="4">3.4.11.1</ecNumber>
        <ecNumber evidence="5">3.4.11.5</ecNumber>
        <ecNumber evidence="14">3.4.13.23</ecNumber>
    </recommendedName>
    <alternativeName>
        <fullName evidence="17">Cysteinylglycine-S-conjugate dipeptidase</fullName>
    </alternativeName>
    <alternativeName>
        <fullName evidence="18">Leucine aminopeptidase 3</fullName>
    </alternativeName>
    <alternativeName>
        <fullName evidence="19">Leucyl aminopeptidase</fullName>
    </alternativeName>
    <alternativeName>
        <fullName evidence="16">Proline aminopeptidase</fullName>
    </alternativeName>
    <alternativeName>
        <fullName evidence="15">Prolyl aminopeptidase</fullName>
    </alternativeName>
</protein>
<comment type="catalytic activity">
    <reaction evidence="21">
        <text>S-benzyl-L-cysteinylglycine + H2O = S-benzyl-L-cysteine + glycine</text>
        <dbReference type="Rhea" id="RHEA:62568"/>
        <dbReference type="ChEBI" id="CHEBI:15377"/>
        <dbReference type="ChEBI" id="CHEBI:57305"/>
        <dbReference type="ChEBI" id="CHEBI:145802"/>
        <dbReference type="ChEBI" id="CHEBI:145803"/>
    </reaction>
    <physiologicalReaction direction="left-to-right" evidence="21">
        <dbReference type="Rhea" id="RHEA:62569"/>
    </physiologicalReaction>
</comment>
<dbReference type="InterPro" id="IPR008283">
    <property type="entry name" value="Peptidase_M17_N"/>
</dbReference>
<comment type="catalytic activity">
    <reaction evidence="2">
        <text>Release of N-terminal proline from a peptide.</text>
        <dbReference type="EC" id="3.4.11.5"/>
    </reaction>
</comment>
<evidence type="ECO:0000313" key="28">
    <source>
        <dbReference type="EMBL" id="CAD7251153.1"/>
    </source>
</evidence>
<keyword evidence="29" id="KW-1185">Reference proteome</keyword>
<keyword evidence="8" id="KW-0645">Protease</keyword>
<dbReference type="InterPro" id="IPR013083">
    <property type="entry name" value="Znf_RING/FYVE/PHD"/>
</dbReference>
<dbReference type="PROSITE" id="PS50294">
    <property type="entry name" value="WD_REPEATS_REGION"/>
    <property type="match status" value="1"/>
</dbReference>
<dbReference type="GO" id="GO:0043161">
    <property type="term" value="P:proteasome-mediated ubiquitin-dependent protein catabolic process"/>
    <property type="evidence" value="ECO:0007669"/>
    <property type="project" value="TreeGrafter"/>
</dbReference>
<feature type="coiled-coil region" evidence="25">
    <location>
        <begin position="216"/>
        <end position="252"/>
    </location>
</feature>
<evidence type="ECO:0000256" key="21">
    <source>
        <dbReference type="ARBA" id="ARBA00047881"/>
    </source>
</evidence>
<reference evidence="28" key="1">
    <citation type="submission" date="2020-11" db="EMBL/GenBank/DDBJ databases">
        <authorList>
            <person name="Tran Van P."/>
        </authorList>
    </citation>
    <scope>NUCLEOTIDE SEQUENCE</scope>
</reference>
<dbReference type="OrthoDB" id="273771at2759"/>
<evidence type="ECO:0000256" key="7">
    <source>
        <dbReference type="ARBA" id="ARBA00022438"/>
    </source>
</evidence>
<evidence type="ECO:0000256" key="16">
    <source>
        <dbReference type="ARBA" id="ARBA00030930"/>
    </source>
</evidence>
<dbReference type="InterPro" id="IPR001680">
    <property type="entry name" value="WD40_rpt"/>
</dbReference>
<keyword evidence="9" id="KW-0479">Metal-binding</keyword>
<dbReference type="EC" id="3.4.13.23" evidence="14"/>
<dbReference type="GO" id="GO:0070006">
    <property type="term" value="F:metalloaminopeptidase activity"/>
    <property type="evidence" value="ECO:0007669"/>
    <property type="project" value="InterPro"/>
</dbReference>
<evidence type="ECO:0000256" key="11">
    <source>
        <dbReference type="ARBA" id="ARBA00022801"/>
    </source>
</evidence>
<dbReference type="EMBL" id="CAJPEV010003319">
    <property type="protein sequence ID" value="CAG0899502.1"/>
    <property type="molecule type" value="Genomic_DNA"/>
</dbReference>
<gene>
    <name evidence="28" type="ORF">DSTB1V02_LOCUS10920</name>
</gene>
<comment type="catalytic activity">
    <reaction evidence="1">
        <text>Release of an N-terminal amino acid, Xaa-|-Yaa-, in which Xaa is preferably Leu, but may be other amino acids including Pro although not Arg or Lys, and Yaa may be Pro. Amino acid amides and methyl esters are also readily hydrolyzed, but rates on arylamides are exceedingly low.</text>
        <dbReference type="EC" id="3.4.11.1"/>
    </reaction>
</comment>
<dbReference type="InterPro" id="IPR042755">
    <property type="entry name" value="COP1"/>
</dbReference>
<evidence type="ECO:0000256" key="9">
    <source>
        <dbReference type="ARBA" id="ARBA00022723"/>
    </source>
</evidence>
<comment type="function">
    <text evidence="20">Cytosolic metallopeptidase that catalyzes the removal of unsubstituted N-terminal hydrophobic amino acids from various peptides. The presence of Zn(2+) ions is essential for the peptidase activity, and the association with other cofactors can modulate the substrate spectificity of the enzyme. For instance, in the presence of Mn(2+), it displays a specific Cys-Gly hydrolyzing activity of Cys-Gly-S-conjugates. Involved in the metabolism of glutathione and in the degradation of glutathione S-conjugates, which may play a role in the control of the cell redox status.</text>
</comment>
<dbReference type="EC" id="3.4.11.1" evidence="4"/>
<sequence>MKGLVLGAYSENEGAALELTPSAKDFDAKSEGKLLQMLQMTIPIWTVTLTMANSKEGGKEVSVTQEMELESPVTSGVMEPDTLCPVCFELLEEPHITQCGHSFCLKCITKSLEMSNRCPKCSFVLNATDPIIPNFALNDIIAKHRLKNCMKAFESGMSQGTDPEILKKLITKESENLALQDVNWMLSLFEHRKRVLELESRITEYQCLDEFLTLLLQQKHEVMSSLQREIQLIEADRKKVQQRLEKAQLKEQQSVRFEQLSSPSSCSLVPSSPNEETFSSSSSSVTTQTLATRRKRLYTHYNDLVDCYFTVRAKNLKVSSPRHICDDEEALAEFSESLLRLTRFSGLKPLATLNYSSDMFGGSSIVSSIEFDKDAEFFAIAGVRKRIKVFEYLTVVRDVVDIHYPCNEMECSSKISCISWSSYYKGLLASSDYEGNVVVWDAFTGQKLNIFQEHEKRCWSVDFNHVDTKLIASGSDDSRVKLWATNLEHSVSTIEAKANVCSVKFNPDSRYHVAFGSADHCVHYYDLRNLKMPLNLFRGHKKAVSYVKFLNAEELVSASTDSQLRLWSVGRAQSVRSFVGHLNEKNFVGLSSDGSYIACGSENNSLYVYYKGLSQNLLSYKFDTVKSILEKDRKEDDSSEFVSCSKFKKGKVRVLWNLDSAFPAIAVVGLGSKTQAYCDHEERDEKKEAIRAAVAAGIRSLRDIGAKEILVDSCGDADAAAEGAWLSAFLFDELKSDKKDPVQIKLHGTEGADFWNRGEVKAKAQNVARRLTELPANILTPTKFAEEAESILKPLGVEVEAHDKAWAESMKMGSFLSVAKGSEQPPVFLELTYNGGKAGDKPIALVGKGITFDSGGISLKVPSSMMDEMRADMGGAACVVGIINAVASLKIPVNIKGLVPLCENMPSGSANKVMDVVYAMNGKSIQIANTDAEGRLILADALCYADKFSPKVVVDMATLTGAMMVALGSSATGVFTNSTPMWEVLHKAGGITGDRVWRMPLWEHFKKPVTDNQLADLCNIGKDGRMGGSCTAAAFLKEFTTSPNWMHLDIAGVMSCQEEIPYMSKGFTGRPVRTLVEFCQMLAHK</sequence>
<name>A0A7R9ABL6_9CRUS</name>
<dbReference type="Gene3D" id="3.40.630.10">
    <property type="entry name" value="Zn peptidases"/>
    <property type="match status" value="1"/>
</dbReference>
<dbReference type="InterPro" id="IPR001841">
    <property type="entry name" value="Znf_RING"/>
</dbReference>
<evidence type="ECO:0000256" key="25">
    <source>
        <dbReference type="SAM" id="Coils"/>
    </source>
</evidence>
<dbReference type="GO" id="GO:0061630">
    <property type="term" value="F:ubiquitin protein ligase activity"/>
    <property type="evidence" value="ECO:0007669"/>
    <property type="project" value="InterPro"/>
</dbReference>
<evidence type="ECO:0000256" key="1">
    <source>
        <dbReference type="ARBA" id="ARBA00000135"/>
    </source>
</evidence>
<evidence type="ECO:0000256" key="17">
    <source>
        <dbReference type="ARBA" id="ARBA00030997"/>
    </source>
</evidence>
<dbReference type="Pfam" id="PF13923">
    <property type="entry name" value="zf-C3HC4_2"/>
    <property type="match status" value="1"/>
</dbReference>
<evidence type="ECO:0000256" key="5">
    <source>
        <dbReference type="ARBA" id="ARBA00012568"/>
    </source>
</evidence>
<evidence type="ECO:0000256" key="13">
    <source>
        <dbReference type="ARBA" id="ARBA00023511"/>
    </source>
</evidence>
<feature type="region of interest" description="Disordered" evidence="26">
    <location>
        <begin position="263"/>
        <end position="284"/>
    </location>
</feature>
<evidence type="ECO:0000256" key="6">
    <source>
        <dbReference type="ARBA" id="ARBA00014190"/>
    </source>
</evidence>
<dbReference type="PROSITE" id="PS50082">
    <property type="entry name" value="WD_REPEATS_2"/>
    <property type="match status" value="2"/>
</dbReference>
<feature type="domain" description="RING-type" evidence="27">
    <location>
        <begin position="84"/>
        <end position="122"/>
    </location>
</feature>
<evidence type="ECO:0000256" key="14">
    <source>
        <dbReference type="ARBA" id="ARBA00023625"/>
    </source>
</evidence>
<accession>A0A7R9ABL6</accession>
<dbReference type="InterPro" id="IPR000819">
    <property type="entry name" value="Peptidase_M17_C"/>
</dbReference>
<evidence type="ECO:0000256" key="2">
    <source>
        <dbReference type="ARBA" id="ARBA00001585"/>
    </source>
</evidence>
<keyword evidence="25" id="KW-0175">Coiled coil</keyword>
<evidence type="ECO:0000256" key="12">
    <source>
        <dbReference type="ARBA" id="ARBA00022833"/>
    </source>
</evidence>
<dbReference type="PANTHER" id="PTHR44080">
    <property type="entry name" value="E3 UBIQUITIN-PROTEIN LIGASE COP1"/>
    <property type="match status" value="1"/>
</dbReference>
<feature type="repeat" description="WD" evidence="24">
    <location>
        <begin position="451"/>
        <end position="493"/>
    </location>
</feature>
<dbReference type="Pfam" id="PF00883">
    <property type="entry name" value="Peptidase_M17"/>
    <property type="match status" value="1"/>
</dbReference>
<dbReference type="SUPFAM" id="SSF52949">
    <property type="entry name" value="Macro domain-like"/>
    <property type="match status" value="1"/>
</dbReference>
<dbReference type="PANTHER" id="PTHR44080:SF1">
    <property type="entry name" value="E3 UBIQUITIN-PROTEIN LIGASE COP1"/>
    <property type="match status" value="1"/>
</dbReference>
<evidence type="ECO:0000256" key="23">
    <source>
        <dbReference type="PROSITE-ProRule" id="PRU00175"/>
    </source>
</evidence>
<dbReference type="PRINTS" id="PR00481">
    <property type="entry name" value="LAMNOPPTDASE"/>
</dbReference>
<dbReference type="AlphaFoldDB" id="A0A7R9ABL6"/>
<dbReference type="InterPro" id="IPR015943">
    <property type="entry name" value="WD40/YVTN_repeat-like_dom_sf"/>
</dbReference>
<dbReference type="PROSITE" id="PS00518">
    <property type="entry name" value="ZF_RING_1"/>
    <property type="match status" value="1"/>
</dbReference>
<evidence type="ECO:0000256" key="22">
    <source>
        <dbReference type="ARBA" id="ARBA00049107"/>
    </source>
</evidence>